<evidence type="ECO:0000259" key="10">
    <source>
        <dbReference type="PROSITE" id="PS50893"/>
    </source>
</evidence>
<keyword evidence="7 9" id="KW-1133">Transmembrane helix</keyword>
<keyword evidence="13" id="KW-1185">Reference proteome</keyword>
<comment type="subcellular location">
    <subcellularLocation>
        <location evidence="1">Cell membrane</location>
        <topology evidence="1">Multi-pass membrane protein</topology>
    </subcellularLocation>
</comment>
<dbReference type="InterPro" id="IPR003439">
    <property type="entry name" value="ABC_transporter-like_ATP-bd"/>
</dbReference>
<dbReference type="SMART" id="SM00382">
    <property type="entry name" value="AAA"/>
    <property type="match status" value="1"/>
</dbReference>
<protein>
    <submittedName>
        <fullName evidence="12">ABC transporter ATP-binding protein</fullName>
    </submittedName>
</protein>
<keyword evidence="6 12" id="KW-0067">ATP-binding</keyword>
<dbReference type="OrthoDB" id="9770415at2"/>
<keyword evidence="4 9" id="KW-0812">Transmembrane</keyword>
<evidence type="ECO:0000256" key="2">
    <source>
        <dbReference type="ARBA" id="ARBA00022448"/>
    </source>
</evidence>
<dbReference type="SUPFAM" id="SSF52540">
    <property type="entry name" value="P-loop containing nucleoside triphosphate hydrolases"/>
    <property type="match status" value="1"/>
</dbReference>
<reference evidence="12 13" key="1">
    <citation type="submission" date="2018-11" db="EMBL/GenBank/DDBJ databases">
        <title>Genome sequence of strain 7197.</title>
        <authorList>
            <person name="Gao J."/>
            <person name="Sun J."/>
        </authorList>
    </citation>
    <scope>NUCLEOTIDE SEQUENCE [LARGE SCALE GENOMIC DNA]</scope>
    <source>
        <strain evidence="12 13">7197</strain>
    </source>
</reference>
<dbReference type="FunFam" id="3.40.50.300:FF:000854">
    <property type="entry name" value="Multidrug ABC transporter ATP-binding protein"/>
    <property type="match status" value="1"/>
</dbReference>
<dbReference type="InterPro" id="IPR003593">
    <property type="entry name" value="AAA+_ATPase"/>
</dbReference>
<proteinExistence type="predicted"/>
<accession>A0A3N9P3I2</accession>
<evidence type="ECO:0000313" key="12">
    <source>
        <dbReference type="EMBL" id="RQW10299.1"/>
    </source>
</evidence>
<feature type="transmembrane region" description="Helical" evidence="9">
    <location>
        <begin position="155"/>
        <end position="175"/>
    </location>
</feature>
<feature type="transmembrane region" description="Helical" evidence="9">
    <location>
        <begin position="278"/>
        <end position="296"/>
    </location>
</feature>
<dbReference type="PANTHER" id="PTHR43394">
    <property type="entry name" value="ATP-DEPENDENT PERMEASE MDL1, MITOCHONDRIAL"/>
    <property type="match status" value="1"/>
</dbReference>
<dbReference type="Gene3D" id="3.40.50.300">
    <property type="entry name" value="P-loop containing nucleotide triphosphate hydrolases"/>
    <property type="match status" value="1"/>
</dbReference>
<evidence type="ECO:0000313" key="13">
    <source>
        <dbReference type="Proteomes" id="UP000282529"/>
    </source>
</evidence>
<name>A0A3N9P3I2_9BACL</name>
<dbReference type="AlphaFoldDB" id="A0A3N9P3I2"/>
<keyword evidence="8 9" id="KW-0472">Membrane</keyword>
<dbReference type="CDD" id="cd18548">
    <property type="entry name" value="ABC_6TM_Tm287_like"/>
    <property type="match status" value="1"/>
</dbReference>
<dbReference type="RefSeq" id="WP_124696482.1">
    <property type="nucleotide sequence ID" value="NZ_JBHUFE010000036.1"/>
</dbReference>
<keyword evidence="5" id="KW-0547">Nucleotide-binding</keyword>
<dbReference type="InterPro" id="IPR017871">
    <property type="entry name" value="ABC_transporter-like_CS"/>
</dbReference>
<dbReference type="InterPro" id="IPR036640">
    <property type="entry name" value="ABC1_TM_sf"/>
</dbReference>
<dbReference type="FunFam" id="1.20.1560.10:FF:000040">
    <property type="entry name" value="Multidrug ABC transporter ATP-binding protein"/>
    <property type="match status" value="1"/>
</dbReference>
<feature type="domain" description="ABC transmembrane type-1" evidence="11">
    <location>
        <begin position="16"/>
        <end position="298"/>
    </location>
</feature>
<feature type="domain" description="ABC transporter" evidence="10">
    <location>
        <begin position="353"/>
        <end position="588"/>
    </location>
</feature>
<evidence type="ECO:0000256" key="8">
    <source>
        <dbReference type="ARBA" id="ARBA00023136"/>
    </source>
</evidence>
<evidence type="ECO:0000256" key="1">
    <source>
        <dbReference type="ARBA" id="ARBA00004651"/>
    </source>
</evidence>
<dbReference type="Proteomes" id="UP000282529">
    <property type="component" value="Unassembled WGS sequence"/>
</dbReference>
<comment type="caution">
    <text evidence="12">The sequence shown here is derived from an EMBL/GenBank/DDBJ whole genome shotgun (WGS) entry which is preliminary data.</text>
</comment>
<dbReference type="GO" id="GO:0016887">
    <property type="term" value="F:ATP hydrolysis activity"/>
    <property type="evidence" value="ECO:0007669"/>
    <property type="project" value="InterPro"/>
</dbReference>
<dbReference type="PROSITE" id="PS50893">
    <property type="entry name" value="ABC_TRANSPORTER_2"/>
    <property type="match status" value="1"/>
</dbReference>
<dbReference type="PROSITE" id="PS00211">
    <property type="entry name" value="ABC_TRANSPORTER_1"/>
    <property type="match status" value="1"/>
</dbReference>
<dbReference type="Pfam" id="PF00664">
    <property type="entry name" value="ABC_membrane"/>
    <property type="match status" value="1"/>
</dbReference>
<organism evidence="12 13">
    <name type="scientific">Paenibacillus rhizophilus</name>
    <dbReference type="NCBI Taxonomy" id="1850366"/>
    <lineage>
        <taxon>Bacteria</taxon>
        <taxon>Bacillati</taxon>
        <taxon>Bacillota</taxon>
        <taxon>Bacilli</taxon>
        <taxon>Bacillales</taxon>
        <taxon>Paenibacillaceae</taxon>
        <taxon>Paenibacillus</taxon>
    </lineage>
</organism>
<evidence type="ECO:0000256" key="6">
    <source>
        <dbReference type="ARBA" id="ARBA00022840"/>
    </source>
</evidence>
<dbReference type="GO" id="GO:0005886">
    <property type="term" value="C:plasma membrane"/>
    <property type="evidence" value="ECO:0007669"/>
    <property type="project" value="UniProtKB-SubCell"/>
</dbReference>
<evidence type="ECO:0000256" key="7">
    <source>
        <dbReference type="ARBA" id="ARBA00022989"/>
    </source>
</evidence>
<evidence type="ECO:0000256" key="9">
    <source>
        <dbReference type="SAM" id="Phobius"/>
    </source>
</evidence>
<feature type="transmembrane region" description="Helical" evidence="9">
    <location>
        <begin position="52"/>
        <end position="76"/>
    </location>
</feature>
<dbReference type="InterPro" id="IPR039421">
    <property type="entry name" value="Type_1_exporter"/>
</dbReference>
<dbReference type="GO" id="GO:0015421">
    <property type="term" value="F:ABC-type oligopeptide transporter activity"/>
    <property type="evidence" value="ECO:0007669"/>
    <property type="project" value="TreeGrafter"/>
</dbReference>
<evidence type="ECO:0000256" key="5">
    <source>
        <dbReference type="ARBA" id="ARBA00022741"/>
    </source>
</evidence>
<dbReference type="EMBL" id="RQPI01000009">
    <property type="protein sequence ID" value="RQW10299.1"/>
    <property type="molecule type" value="Genomic_DNA"/>
</dbReference>
<dbReference type="PANTHER" id="PTHR43394:SF1">
    <property type="entry name" value="ATP-BINDING CASSETTE SUB-FAMILY B MEMBER 10, MITOCHONDRIAL"/>
    <property type="match status" value="1"/>
</dbReference>
<evidence type="ECO:0000259" key="11">
    <source>
        <dbReference type="PROSITE" id="PS50929"/>
    </source>
</evidence>
<dbReference type="InterPro" id="IPR027417">
    <property type="entry name" value="P-loop_NTPase"/>
</dbReference>
<evidence type="ECO:0000256" key="4">
    <source>
        <dbReference type="ARBA" id="ARBA00022692"/>
    </source>
</evidence>
<dbReference type="Pfam" id="PF00005">
    <property type="entry name" value="ABC_tran"/>
    <property type="match status" value="1"/>
</dbReference>
<dbReference type="InterPro" id="IPR011527">
    <property type="entry name" value="ABC1_TM_dom"/>
</dbReference>
<dbReference type="PROSITE" id="PS50929">
    <property type="entry name" value="ABC_TM1F"/>
    <property type="match status" value="1"/>
</dbReference>
<evidence type="ECO:0000256" key="3">
    <source>
        <dbReference type="ARBA" id="ARBA00022475"/>
    </source>
</evidence>
<keyword evidence="3" id="KW-1003">Cell membrane</keyword>
<dbReference type="Gene3D" id="1.20.1560.10">
    <property type="entry name" value="ABC transporter type 1, transmembrane domain"/>
    <property type="match status" value="1"/>
</dbReference>
<dbReference type="GO" id="GO:0005524">
    <property type="term" value="F:ATP binding"/>
    <property type="evidence" value="ECO:0007669"/>
    <property type="project" value="UniProtKB-KW"/>
</dbReference>
<sequence length="596" mass="65273">MIKLFRQLKPFSLPIAAILLLVFLQSMGDLYLPTLMSDIVDKGIVQQDRALIWRIGGFMLLVAGGGALCSIVASFLSAKVSMGFGRNTRSRMFNHVENFTLTEFDKLGTASLITRTTNDITQVQTVLTMMLRMMIGAPMMMIGGIIMAVSEDAKLSLIFVVVIPVLVLAIAYVGMKGLPLFKAIQIKLDKLNLVLREHLVGIRVIRSFNRTDHENKRFSAANRDLTDTAIKVNKIMALLMPMMMFVMNFSMIGILYFGGIRIGNGDLQVGSLMAFIQYAMQIMFSLIMVSMMFVLIPRASASAIRINEVLDMVPEITDPEVAVASLDQPEITDPEVAVASLDQPAKPELHGFVEFKNVSFSYPGAEQPALSNISFSARPGEVTAIIGGTGSGKSTLLSLIPRFYDVVEGEVLVNGTDIRRMTQEELRAKIGYVPQKAVLFTGTVSDNIRYGKEGATDEEIRHAAEIAQALDFVTAMKDGFNSEIAQGGNNVSGGQKQRLSIARALLRKPEIYLFDDSFSALDFKTDAKLRAALKGETTESTVLIVAQRVSTVMDADRIIVLDEGQIAGIGSHRELLAGCDVYREIVSSQLSEEEIA</sequence>
<gene>
    <name evidence="12" type="ORF">EH198_15850</name>
</gene>
<feature type="transmembrane region" description="Helical" evidence="9">
    <location>
        <begin position="235"/>
        <end position="258"/>
    </location>
</feature>
<dbReference type="SUPFAM" id="SSF90123">
    <property type="entry name" value="ABC transporter transmembrane region"/>
    <property type="match status" value="1"/>
</dbReference>
<feature type="transmembrane region" description="Helical" evidence="9">
    <location>
        <begin position="130"/>
        <end position="149"/>
    </location>
</feature>
<keyword evidence="2" id="KW-0813">Transport</keyword>